<dbReference type="InterPro" id="IPR004087">
    <property type="entry name" value="KH_dom"/>
</dbReference>
<dbReference type="SMART" id="SM00322">
    <property type="entry name" value="KH"/>
    <property type="match status" value="3"/>
</dbReference>
<comment type="caution">
    <text evidence="5">The sequence shown here is derived from an EMBL/GenBank/DDBJ whole genome shotgun (WGS) entry which is preliminary data.</text>
</comment>
<name>A0A9W7FXW7_9STRA</name>
<reference evidence="6" key="1">
    <citation type="journal article" date="2023" name="Commun. Biol.">
        <title>Genome analysis of Parmales, the sister group of diatoms, reveals the evolutionary specialization of diatoms from phago-mixotrophs to photoautotrophs.</title>
        <authorList>
            <person name="Ban H."/>
            <person name="Sato S."/>
            <person name="Yoshikawa S."/>
            <person name="Yamada K."/>
            <person name="Nakamura Y."/>
            <person name="Ichinomiya M."/>
            <person name="Sato N."/>
            <person name="Blanc-Mathieu R."/>
            <person name="Endo H."/>
            <person name="Kuwata A."/>
            <person name="Ogata H."/>
        </authorList>
    </citation>
    <scope>NUCLEOTIDE SEQUENCE [LARGE SCALE GENOMIC DNA]</scope>
</reference>
<dbReference type="Proteomes" id="UP001165065">
    <property type="component" value="Unassembled WGS sequence"/>
</dbReference>
<feature type="compositionally biased region" description="Low complexity" evidence="3">
    <location>
        <begin position="419"/>
        <end position="452"/>
    </location>
</feature>
<feature type="region of interest" description="Disordered" evidence="3">
    <location>
        <begin position="375"/>
        <end position="454"/>
    </location>
</feature>
<evidence type="ECO:0000313" key="6">
    <source>
        <dbReference type="Proteomes" id="UP001165065"/>
    </source>
</evidence>
<proteinExistence type="predicted"/>
<evidence type="ECO:0000256" key="1">
    <source>
        <dbReference type="ARBA" id="ARBA00022737"/>
    </source>
</evidence>
<dbReference type="SUPFAM" id="SSF54791">
    <property type="entry name" value="Eukaryotic type KH-domain (KH-domain type I)"/>
    <property type="match status" value="3"/>
</dbReference>
<feature type="region of interest" description="Disordered" evidence="3">
    <location>
        <begin position="16"/>
        <end position="84"/>
    </location>
</feature>
<feature type="domain" description="K Homology" evidence="4">
    <location>
        <begin position="274"/>
        <end position="345"/>
    </location>
</feature>
<organism evidence="5 6">
    <name type="scientific">Triparma columacea</name>
    <dbReference type="NCBI Taxonomy" id="722753"/>
    <lineage>
        <taxon>Eukaryota</taxon>
        <taxon>Sar</taxon>
        <taxon>Stramenopiles</taxon>
        <taxon>Ochrophyta</taxon>
        <taxon>Bolidophyceae</taxon>
        <taxon>Parmales</taxon>
        <taxon>Triparmaceae</taxon>
        <taxon>Triparma</taxon>
    </lineage>
</organism>
<dbReference type="OrthoDB" id="5204190at2759"/>
<sequence length="506" mass="53532">MSALTALEKAKAIAAKLNSNDETASDGVYSSDIGGGTNKRNRADSADGERPSKLSRDANGGGDSSGLGDHSEISVYGNGRSDTEESINVPNAVIGYVIGRGGESIKNIQSVTGCNVQIQREQDMPPGSNVRRVTFKSPEPSTVAMAKAMVEKMVKDRLAAVSGGGSSSGGGGGGVAERIRSAIDAGHSSIKVKIPDSDVGLIIGKGGQTIRSIQDRTGGNIQIPSQADSDDPTVRTCVITHPTREGCDQTKELMEDVLLKRGDGAGGGATIGMGGVTITMAIPDRDVGMVIGRGGSVIKEIQRQTKARFQIPPAADVGMPHRTCTISGTNDSVQQVKQIVERMLVEQNTAFFMGGQPNSMGQGGYGGGMGNGQPQGAYGYGGQQQGYYGHHQQQQPHHYQQQQQQQQQQPQKDYSKEWAAYYAAQAQQQQQQRQPAAPAPAQAPASAPTQEAVATDPTAYYEQFWQYTSYYGEEAARKYYGAWSPPVGTPHPNPSASPKTNADDRP</sequence>
<evidence type="ECO:0000256" key="3">
    <source>
        <dbReference type="SAM" id="MobiDB-lite"/>
    </source>
</evidence>
<dbReference type="PANTHER" id="PTHR10288">
    <property type="entry name" value="KH DOMAIN CONTAINING RNA BINDING PROTEIN"/>
    <property type="match status" value="1"/>
</dbReference>
<gene>
    <name evidence="5" type="ORF">TrCOL_g11311</name>
</gene>
<feature type="domain" description="K Homology" evidence="4">
    <location>
        <begin position="81"/>
        <end position="155"/>
    </location>
</feature>
<feature type="compositionally biased region" description="Gly residues" evidence="3">
    <location>
        <begin position="375"/>
        <end position="384"/>
    </location>
</feature>
<dbReference type="InterPro" id="IPR004088">
    <property type="entry name" value="KH_dom_type_1"/>
</dbReference>
<dbReference type="Gene3D" id="3.30.1370.10">
    <property type="entry name" value="K Homology domain, type 1"/>
    <property type="match status" value="3"/>
</dbReference>
<dbReference type="AlphaFoldDB" id="A0A9W7FXW7"/>
<evidence type="ECO:0000256" key="2">
    <source>
        <dbReference type="PROSITE-ProRule" id="PRU00117"/>
    </source>
</evidence>
<protein>
    <recommendedName>
        <fullName evidence="4">K Homology domain-containing protein</fullName>
    </recommendedName>
</protein>
<dbReference type="InterPro" id="IPR036612">
    <property type="entry name" value="KH_dom_type_1_sf"/>
</dbReference>
<keyword evidence="6" id="KW-1185">Reference proteome</keyword>
<keyword evidence="1" id="KW-0677">Repeat</keyword>
<keyword evidence="2" id="KW-0694">RNA-binding</keyword>
<dbReference type="GO" id="GO:0003723">
    <property type="term" value="F:RNA binding"/>
    <property type="evidence" value="ECO:0007669"/>
    <property type="project" value="UniProtKB-UniRule"/>
</dbReference>
<accession>A0A9W7FXW7</accession>
<feature type="domain" description="K Homology" evidence="4">
    <location>
        <begin position="186"/>
        <end position="259"/>
    </location>
</feature>
<dbReference type="Pfam" id="PF00013">
    <property type="entry name" value="KH_1"/>
    <property type="match status" value="3"/>
</dbReference>
<evidence type="ECO:0000259" key="4">
    <source>
        <dbReference type="SMART" id="SM00322"/>
    </source>
</evidence>
<feature type="compositionally biased region" description="Basic and acidic residues" evidence="3">
    <location>
        <begin position="41"/>
        <end position="56"/>
    </location>
</feature>
<dbReference type="EMBL" id="BRYA01000571">
    <property type="protein sequence ID" value="GMI23641.1"/>
    <property type="molecule type" value="Genomic_DNA"/>
</dbReference>
<dbReference type="PROSITE" id="PS50084">
    <property type="entry name" value="KH_TYPE_1"/>
    <property type="match status" value="3"/>
</dbReference>
<feature type="region of interest" description="Disordered" evidence="3">
    <location>
        <begin position="481"/>
        <end position="506"/>
    </location>
</feature>
<feature type="compositionally biased region" description="Low complexity" evidence="3">
    <location>
        <begin position="385"/>
        <end position="411"/>
    </location>
</feature>
<evidence type="ECO:0000313" key="5">
    <source>
        <dbReference type="EMBL" id="GMI23641.1"/>
    </source>
</evidence>